<protein>
    <recommendedName>
        <fullName evidence="7">G-protein coupled receptors family 1 profile domain-containing protein</fullName>
    </recommendedName>
</protein>
<feature type="transmembrane region" description="Helical" evidence="6">
    <location>
        <begin position="257"/>
        <end position="279"/>
    </location>
</feature>
<feature type="transmembrane region" description="Helical" evidence="6">
    <location>
        <begin position="141"/>
        <end position="160"/>
    </location>
</feature>
<evidence type="ECO:0000313" key="8">
    <source>
        <dbReference type="EMBL" id="CAD9355209.1"/>
    </source>
</evidence>
<dbReference type="GO" id="GO:0004930">
    <property type="term" value="F:G protein-coupled receptor activity"/>
    <property type="evidence" value="ECO:0007669"/>
    <property type="project" value="InterPro"/>
</dbReference>
<proteinExistence type="predicted"/>
<dbReference type="InterPro" id="IPR000276">
    <property type="entry name" value="GPCR_Rhodpsn"/>
</dbReference>
<organism evidence="8">
    <name type="scientific">Ditylum brightwellii</name>
    <dbReference type="NCBI Taxonomy" id="49249"/>
    <lineage>
        <taxon>Eukaryota</taxon>
        <taxon>Sar</taxon>
        <taxon>Stramenopiles</taxon>
        <taxon>Ochrophyta</taxon>
        <taxon>Bacillariophyta</taxon>
        <taxon>Mediophyceae</taxon>
        <taxon>Lithodesmiophycidae</taxon>
        <taxon>Lithodesmiales</taxon>
        <taxon>Lithodesmiaceae</taxon>
        <taxon>Ditylum</taxon>
    </lineage>
</organism>
<keyword evidence="2 6" id="KW-0812">Transmembrane</keyword>
<gene>
    <name evidence="8" type="ORF">DBRI1063_LOCUS23880</name>
</gene>
<name>A0A7S2ETL9_9STRA</name>
<reference evidence="8" key="1">
    <citation type="submission" date="2021-01" db="EMBL/GenBank/DDBJ databases">
        <authorList>
            <person name="Corre E."/>
            <person name="Pelletier E."/>
            <person name="Niang G."/>
            <person name="Scheremetjew M."/>
            <person name="Finn R."/>
            <person name="Kale V."/>
            <person name="Holt S."/>
            <person name="Cochrane G."/>
            <person name="Meng A."/>
            <person name="Brown T."/>
            <person name="Cohen L."/>
        </authorList>
    </citation>
    <scope>NUCLEOTIDE SEQUENCE</scope>
    <source>
        <strain evidence="8">Pop2</strain>
    </source>
</reference>
<dbReference type="GO" id="GO:0005886">
    <property type="term" value="C:plasma membrane"/>
    <property type="evidence" value="ECO:0007669"/>
    <property type="project" value="TreeGrafter"/>
</dbReference>
<accession>A0A7S2ETL9</accession>
<keyword evidence="3 6" id="KW-1133">Transmembrane helix</keyword>
<evidence type="ECO:0000256" key="5">
    <source>
        <dbReference type="SAM" id="MobiDB-lite"/>
    </source>
</evidence>
<dbReference type="Pfam" id="PF00001">
    <property type="entry name" value="7tm_1"/>
    <property type="match status" value="1"/>
</dbReference>
<dbReference type="GO" id="GO:0007189">
    <property type="term" value="P:adenylate cyclase-activating G protein-coupled receptor signaling pathway"/>
    <property type="evidence" value="ECO:0007669"/>
    <property type="project" value="TreeGrafter"/>
</dbReference>
<keyword evidence="4 6" id="KW-0472">Membrane</keyword>
<evidence type="ECO:0000256" key="3">
    <source>
        <dbReference type="ARBA" id="ARBA00022989"/>
    </source>
</evidence>
<dbReference type="AlphaFoldDB" id="A0A7S2ETL9"/>
<dbReference type="PROSITE" id="PS50262">
    <property type="entry name" value="G_PROTEIN_RECEP_F1_2"/>
    <property type="match status" value="1"/>
</dbReference>
<evidence type="ECO:0000256" key="1">
    <source>
        <dbReference type="ARBA" id="ARBA00004141"/>
    </source>
</evidence>
<dbReference type="PANTHER" id="PTHR23112:SF0">
    <property type="entry name" value="TRANSMEMBRANE PROTEIN 116"/>
    <property type="match status" value="1"/>
</dbReference>
<feature type="region of interest" description="Disordered" evidence="5">
    <location>
        <begin position="358"/>
        <end position="380"/>
    </location>
</feature>
<sequence>MFYVVPFSCFGSARNELIVRIFQKTGAFLSIVGSSLIVSDVAKKVRNGRETDPYQRIMLGISIFDILLSFLFYFLGTWMVPKETGWLWAVGNTSSCSAQGFFFWFGGFGEILYQAAISLNILLLIVFGWKQERFSKKVEKPMHFIIITFVLVLAIIPLAYETYNPDCGECSPVVLWGKCSTKDEGELCIVRGNEQVQLVLSLIAGVTVLIVLIFCTVVMVWVYLHVRRQEMRNRRYNFGGSNNAENHRESRRIRKILFLYTLSLYFSYGSFLVAVFIIGGTISESIATTLIPLLGFWNMLVYFLPNCLKYQRDHPGTWLVTAYFQVLRPAPCAWSPSGMCAGQKEELEDAPEMNFAKFNTTNEQPATTPVDSATQNNDLE</sequence>
<feature type="transmembrane region" description="Helical" evidence="6">
    <location>
        <begin position="111"/>
        <end position="129"/>
    </location>
</feature>
<dbReference type="EMBL" id="HBGN01037249">
    <property type="protein sequence ID" value="CAD9355209.1"/>
    <property type="molecule type" value="Transcribed_RNA"/>
</dbReference>
<evidence type="ECO:0000256" key="4">
    <source>
        <dbReference type="ARBA" id="ARBA00023136"/>
    </source>
</evidence>
<dbReference type="SUPFAM" id="SSF81321">
    <property type="entry name" value="Family A G protein-coupled receptor-like"/>
    <property type="match status" value="1"/>
</dbReference>
<feature type="transmembrane region" description="Helical" evidence="6">
    <location>
        <begin position="285"/>
        <end position="304"/>
    </location>
</feature>
<feature type="transmembrane region" description="Helical" evidence="6">
    <location>
        <begin position="54"/>
        <end position="74"/>
    </location>
</feature>
<dbReference type="Gene3D" id="1.20.1070.10">
    <property type="entry name" value="Rhodopsin 7-helix transmembrane proteins"/>
    <property type="match status" value="1"/>
</dbReference>
<feature type="domain" description="G-protein coupled receptors family 1 profile" evidence="7">
    <location>
        <begin position="33"/>
        <end position="277"/>
    </location>
</feature>
<feature type="transmembrane region" description="Helical" evidence="6">
    <location>
        <begin position="21"/>
        <end position="42"/>
    </location>
</feature>
<evidence type="ECO:0000256" key="6">
    <source>
        <dbReference type="SAM" id="Phobius"/>
    </source>
</evidence>
<feature type="transmembrane region" description="Helical" evidence="6">
    <location>
        <begin position="199"/>
        <end position="224"/>
    </location>
</feature>
<evidence type="ECO:0000259" key="7">
    <source>
        <dbReference type="PROSITE" id="PS50262"/>
    </source>
</evidence>
<dbReference type="InterPro" id="IPR017452">
    <property type="entry name" value="GPCR_Rhodpsn_7TM"/>
</dbReference>
<dbReference type="PANTHER" id="PTHR23112">
    <property type="entry name" value="G PROTEIN-COUPLED RECEPTOR 157-RELATED"/>
    <property type="match status" value="1"/>
</dbReference>
<evidence type="ECO:0000256" key="2">
    <source>
        <dbReference type="ARBA" id="ARBA00022692"/>
    </source>
</evidence>
<comment type="subcellular location">
    <subcellularLocation>
        <location evidence="1">Membrane</location>
        <topology evidence="1">Multi-pass membrane protein</topology>
    </subcellularLocation>
</comment>